<name>A0AAN9Z4I7_9ORTH</name>
<feature type="transmembrane region" description="Helical" evidence="13">
    <location>
        <begin position="579"/>
        <end position="603"/>
    </location>
</feature>
<keyword evidence="11 12" id="KW-0407">Ion channel</keyword>
<evidence type="ECO:0000256" key="12">
    <source>
        <dbReference type="RuleBase" id="RU000679"/>
    </source>
</evidence>
<organism evidence="14 15">
    <name type="scientific">Gryllus longicercus</name>
    <dbReference type="NCBI Taxonomy" id="2509291"/>
    <lineage>
        <taxon>Eukaryota</taxon>
        <taxon>Metazoa</taxon>
        <taxon>Ecdysozoa</taxon>
        <taxon>Arthropoda</taxon>
        <taxon>Hexapoda</taxon>
        <taxon>Insecta</taxon>
        <taxon>Pterygota</taxon>
        <taxon>Neoptera</taxon>
        <taxon>Polyneoptera</taxon>
        <taxon>Orthoptera</taxon>
        <taxon>Ensifera</taxon>
        <taxon>Gryllidea</taxon>
        <taxon>Grylloidea</taxon>
        <taxon>Gryllidae</taxon>
        <taxon>Gryllinae</taxon>
        <taxon>Gryllus</taxon>
    </lineage>
</organism>
<dbReference type="Proteomes" id="UP001378592">
    <property type="component" value="Unassembled WGS sequence"/>
</dbReference>
<evidence type="ECO:0000256" key="6">
    <source>
        <dbReference type="ARBA" id="ARBA00022989"/>
    </source>
</evidence>
<sequence>MGDERFYALRPMELLVREGAMRPRRAAHRAWAEANPDAWMGADAASKLADGLVFVARNPKQLPPPPPIAHASGAGDAALGAAGSAGARVRAARPWPPAAPTPTAATAACDCEDLSALGRDYCGRTTLHGLKYVGDQELHIVERVFWLIVFLIAVVAAVYYILFLYDKWKENPMIVSLSPYATKITEIPFPAVTVCNMNRAKKSVVDEILLKGSELENNLLKDLCDINVTKGEDKKSNDLNVTGHWDTVQNFLVKVGQPCHELLHVCRYGGSDLKCSDNFNPSLTDEGICCSFNKVQRDFLFRNPRDLSDLNVSFPGKQVDWTPETGFPPHTPSSASPMRPVGVGVHLGLSLVLDAQVDEYYCSTTASVGFKVVLHSPVETPKIANMGLVVSPGEELRVGVRPRISYSTPQLRGIPVDKRQCFFSGEHPLMFYRTYTQRNCALECEANYTLKQCLCVLPYMPKDSKTRICSRNDESCALAARKEMEVNVVEEEVTANTVLKPKCNCLPGCSEINYRTYLSSSNIAPEFTFSTDYIADSNLTYFKKNMAIIHLFFLESQYTSHLKGELFGFTEFLSSTGGLLGLFMGFSFMSLVEVVYHITLRLWCAVRKNRRNLHLEQQSNVNMQPAYAIYPFTQ</sequence>
<proteinExistence type="inferred from homology"/>
<evidence type="ECO:0000256" key="8">
    <source>
        <dbReference type="ARBA" id="ARBA00023065"/>
    </source>
</evidence>
<gene>
    <name evidence="14" type="ORF">R5R35_008254</name>
</gene>
<evidence type="ECO:0000313" key="15">
    <source>
        <dbReference type="Proteomes" id="UP001378592"/>
    </source>
</evidence>
<dbReference type="Gene3D" id="1.10.287.770">
    <property type="entry name" value="YojJ-like"/>
    <property type="match status" value="1"/>
</dbReference>
<keyword evidence="15" id="KW-1185">Reference proteome</keyword>
<keyword evidence="5 12" id="KW-0812">Transmembrane</keyword>
<dbReference type="AlphaFoldDB" id="A0AAN9Z4I7"/>
<dbReference type="PANTHER" id="PTHR11690:SF243">
    <property type="entry name" value="PICKPOCKET 12-RELATED"/>
    <property type="match status" value="1"/>
</dbReference>
<protein>
    <recommendedName>
        <fullName evidence="16">Pickpocket</fullName>
    </recommendedName>
</protein>
<feature type="transmembrane region" description="Helical" evidence="13">
    <location>
        <begin position="144"/>
        <end position="165"/>
    </location>
</feature>
<evidence type="ECO:0008006" key="16">
    <source>
        <dbReference type="Google" id="ProtNLM"/>
    </source>
</evidence>
<comment type="similarity">
    <text evidence="2 12">Belongs to the amiloride-sensitive sodium channel (TC 1.A.6) family.</text>
</comment>
<dbReference type="Pfam" id="PF00858">
    <property type="entry name" value="ASC"/>
    <property type="match status" value="1"/>
</dbReference>
<evidence type="ECO:0000256" key="9">
    <source>
        <dbReference type="ARBA" id="ARBA00023136"/>
    </source>
</evidence>
<keyword evidence="7" id="KW-0915">Sodium</keyword>
<evidence type="ECO:0000313" key="14">
    <source>
        <dbReference type="EMBL" id="KAK7867808.1"/>
    </source>
</evidence>
<dbReference type="InterPro" id="IPR001873">
    <property type="entry name" value="ENaC"/>
</dbReference>
<keyword evidence="6 13" id="KW-1133">Transmembrane helix</keyword>
<evidence type="ECO:0000256" key="4">
    <source>
        <dbReference type="ARBA" id="ARBA00022461"/>
    </source>
</evidence>
<evidence type="ECO:0000256" key="3">
    <source>
        <dbReference type="ARBA" id="ARBA00022448"/>
    </source>
</evidence>
<keyword evidence="4 12" id="KW-0894">Sodium channel</keyword>
<dbReference type="PANTHER" id="PTHR11690">
    <property type="entry name" value="AMILORIDE-SENSITIVE SODIUM CHANNEL-RELATED"/>
    <property type="match status" value="1"/>
</dbReference>
<evidence type="ECO:0000256" key="2">
    <source>
        <dbReference type="ARBA" id="ARBA00007193"/>
    </source>
</evidence>
<comment type="caution">
    <text evidence="14">The sequence shown here is derived from an EMBL/GenBank/DDBJ whole genome shotgun (WGS) entry which is preliminary data.</text>
</comment>
<keyword evidence="3 12" id="KW-0813">Transport</keyword>
<accession>A0AAN9Z4I7</accession>
<dbReference type="EMBL" id="JAZDUA010000109">
    <property type="protein sequence ID" value="KAK7867808.1"/>
    <property type="molecule type" value="Genomic_DNA"/>
</dbReference>
<keyword evidence="9 13" id="KW-0472">Membrane</keyword>
<evidence type="ECO:0000256" key="10">
    <source>
        <dbReference type="ARBA" id="ARBA00023201"/>
    </source>
</evidence>
<dbReference type="GO" id="GO:0005886">
    <property type="term" value="C:plasma membrane"/>
    <property type="evidence" value="ECO:0007669"/>
    <property type="project" value="TreeGrafter"/>
</dbReference>
<keyword evidence="8 12" id="KW-0406">Ion transport</keyword>
<evidence type="ECO:0000256" key="11">
    <source>
        <dbReference type="ARBA" id="ARBA00023303"/>
    </source>
</evidence>
<dbReference type="GO" id="GO:0015280">
    <property type="term" value="F:ligand-gated sodium channel activity"/>
    <property type="evidence" value="ECO:0007669"/>
    <property type="project" value="TreeGrafter"/>
</dbReference>
<evidence type="ECO:0000256" key="7">
    <source>
        <dbReference type="ARBA" id="ARBA00023053"/>
    </source>
</evidence>
<evidence type="ECO:0000256" key="13">
    <source>
        <dbReference type="SAM" id="Phobius"/>
    </source>
</evidence>
<evidence type="ECO:0000256" key="1">
    <source>
        <dbReference type="ARBA" id="ARBA00004141"/>
    </source>
</evidence>
<comment type="subcellular location">
    <subcellularLocation>
        <location evidence="1">Membrane</location>
        <topology evidence="1">Multi-pass membrane protein</topology>
    </subcellularLocation>
</comment>
<reference evidence="14 15" key="1">
    <citation type="submission" date="2024-03" db="EMBL/GenBank/DDBJ databases">
        <title>The genome assembly and annotation of the cricket Gryllus longicercus Weissman &amp; Gray.</title>
        <authorList>
            <person name="Szrajer S."/>
            <person name="Gray D."/>
            <person name="Ylla G."/>
        </authorList>
    </citation>
    <scope>NUCLEOTIDE SEQUENCE [LARGE SCALE GENOMIC DNA]</scope>
    <source>
        <strain evidence="14">DAG 2021-001</strain>
        <tissue evidence="14">Whole body minus gut</tissue>
    </source>
</reference>
<keyword evidence="10 12" id="KW-0739">Sodium transport</keyword>
<dbReference type="Gene3D" id="2.60.470.10">
    <property type="entry name" value="Acid-sensing ion channels like domains"/>
    <property type="match status" value="1"/>
</dbReference>
<evidence type="ECO:0000256" key="5">
    <source>
        <dbReference type="ARBA" id="ARBA00022692"/>
    </source>
</evidence>
<dbReference type="PRINTS" id="PR01078">
    <property type="entry name" value="AMINACHANNEL"/>
</dbReference>